<feature type="region of interest" description="Disordered" evidence="1">
    <location>
        <begin position="131"/>
        <end position="198"/>
    </location>
</feature>
<proteinExistence type="predicted"/>
<evidence type="ECO:0000313" key="3">
    <source>
        <dbReference type="Proteomes" id="UP000092504"/>
    </source>
</evidence>
<name>A0A1B8P005_HALEL</name>
<reference evidence="2 3" key="1">
    <citation type="submission" date="2016-06" db="EMBL/GenBank/DDBJ databases">
        <title>Genome sequence of halotolerant plant growth promoting strain of Halomonas elongata HEK1 isolated from salterns of Rann of Kutch, Gujarat, India.</title>
        <authorList>
            <person name="Gaba S."/>
            <person name="Singh R.N."/>
            <person name="Abrol S."/>
            <person name="Kaushik R."/>
            <person name="Saxena A.K."/>
        </authorList>
    </citation>
    <scope>NUCLEOTIDE SEQUENCE [LARGE SCALE GENOMIC DNA]</scope>
    <source>
        <strain evidence="2 3">HEK1</strain>
    </source>
</reference>
<dbReference type="Proteomes" id="UP000092504">
    <property type="component" value="Unassembled WGS sequence"/>
</dbReference>
<comment type="caution">
    <text evidence="2">The sequence shown here is derived from an EMBL/GenBank/DDBJ whole genome shotgun (WGS) entry which is preliminary data.</text>
</comment>
<protein>
    <submittedName>
        <fullName evidence="2">Uncharacterized protein</fullName>
    </submittedName>
</protein>
<dbReference type="AlphaFoldDB" id="A0A1B8P005"/>
<organism evidence="2 3">
    <name type="scientific">Halomonas elongata</name>
    <dbReference type="NCBI Taxonomy" id="2746"/>
    <lineage>
        <taxon>Bacteria</taxon>
        <taxon>Pseudomonadati</taxon>
        <taxon>Pseudomonadota</taxon>
        <taxon>Gammaproteobacteria</taxon>
        <taxon>Oceanospirillales</taxon>
        <taxon>Halomonadaceae</taxon>
        <taxon>Halomonas</taxon>
    </lineage>
</organism>
<accession>A0A1B8P005</accession>
<gene>
    <name evidence="2" type="ORF">A8U91_04669</name>
</gene>
<feature type="compositionally biased region" description="Basic and acidic residues" evidence="1">
    <location>
        <begin position="176"/>
        <end position="188"/>
    </location>
</feature>
<evidence type="ECO:0000313" key="2">
    <source>
        <dbReference type="EMBL" id="OBX35595.1"/>
    </source>
</evidence>
<dbReference type="EMBL" id="MAJD01000002">
    <property type="protein sequence ID" value="OBX35595.1"/>
    <property type="molecule type" value="Genomic_DNA"/>
</dbReference>
<feature type="compositionally biased region" description="Basic and acidic residues" evidence="1">
    <location>
        <begin position="131"/>
        <end position="160"/>
    </location>
</feature>
<feature type="region of interest" description="Disordered" evidence="1">
    <location>
        <begin position="235"/>
        <end position="259"/>
    </location>
</feature>
<sequence>MHRAFPVDSFIAASRPLAIVARRDRPHPRLLALQPATRHYADLADWPEQREMPTIVAVAEAVLDGEVDAGLMAEEMVEQHADRLRLIRPLGAALDTWVLFGHRPLDRGPCYGPRPRSPSVFATPAERLAQEDDRQAGAHQHEAPDGRAARDQPIGDRQQPHSDQAGLGQRSPGRIRQMDDAGPCDHRQRNQVQPDPSDIARRATLIQLSPAMPAAMKTPPQTGGVMVESRAYQNTNRWASKGGNPSSVNAGPATDTQIT</sequence>
<evidence type="ECO:0000256" key="1">
    <source>
        <dbReference type="SAM" id="MobiDB-lite"/>
    </source>
</evidence>